<feature type="signal peptide" evidence="1">
    <location>
        <begin position="1"/>
        <end position="22"/>
    </location>
</feature>
<evidence type="ECO:0000313" key="4">
    <source>
        <dbReference type="Proteomes" id="UP000266691"/>
    </source>
</evidence>
<accession>A0A3A1NGG4</accession>
<keyword evidence="5" id="KW-1185">Reference proteome</keyword>
<dbReference type="Proteomes" id="UP000266691">
    <property type="component" value="Unassembled WGS sequence"/>
</dbReference>
<keyword evidence="1" id="KW-0732">Signal</keyword>
<proteinExistence type="predicted"/>
<gene>
    <name evidence="2" type="ORF">D2V05_11965</name>
    <name evidence="3" type="ORF">FQ017_11855</name>
</gene>
<dbReference type="Proteomes" id="UP000321621">
    <property type="component" value="Unassembled WGS sequence"/>
</dbReference>
<reference evidence="3 5" key="2">
    <citation type="submission" date="2019-07" db="EMBL/GenBank/DDBJ databases">
        <title>Draft genome of two Muricauda strains isolated from deep sea.</title>
        <authorList>
            <person name="Sun C."/>
        </authorList>
    </citation>
    <scope>NUCLEOTIDE SEQUENCE [LARGE SCALE GENOMIC DNA]</scope>
    <source>
        <strain evidence="3 5">72</strain>
    </source>
</reference>
<evidence type="ECO:0000256" key="1">
    <source>
        <dbReference type="SAM" id="SignalP"/>
    </source>
</evidence>
<evidence type="ECO:0000313" key="3">
    <source>
        <dbReference type="EMBL" id="TXJ94108.1"/>
    </source>
</evidence>
<dbReference type="EMBL" id="VNWK01000026">
    <property type="protein sequence ID" value="TXJ94108.1"/>
    <property type="molecule type" value="Genomic_DNA"/>
</dbReference>
<dbReference type="EMBL" id="QXFI01000026">
    <property type="protein sequence ID" value="RIV44192.1"/>
    <property type="molecule type" value="Genomic_DNA"/>
</dbReference>
<dbReference type="OrthoDB" id="1454580at2"/>
<evidence type="ECO:0000313" key="5">
    <source>
        <dbReference type="Proteomes" id="UP000321621"/>
    </source>
</evidence>
<reference evidence="2 4" key="1">
    <citation type="submission" date="2018-08" db="EMBL/GenBank/DDBJ databases">
        <title>Proposal of Muricauda 72 sp.nov. and Muricauda NH166 sp.nov., isolated from seawater.</title>
        <authorList>
            <person name="Cheng H."/>
            <person name="Wu Y.-H."/>
            <person name="Guo L.-L."/>
            <person name="Xu X.-W."/>
        </authorList>
    </citation>
    <scope>NUCLEOTIDE SEQUENCE [LARGE SCALE GENOMIC DNA]</scope>
    <source>
        <strain evidence="2 4">72</strain>
    </source>
</reference>
<dbReference type="Gene3D" id="1.20.120.20">
    <property type="entry name" value="Apolipoprotein"/>
    <property type="match status" value="1"/>
</dbReference>
<feature type="chain" id="PRO_5017480082" evidence="1">
    <location>
        <begin position="23"/>
        <end position="69"/>
    </location>
</feature>
<dbReference type="AlphaFoldDB" id="A0A3A1NGG4"/>
<evidence type="ECO:0000313" key="2">
    <source>
        <dbReference type="EMBL" id="RIV44192.1"/>
    </source>
</evidence>
<sequence length="69" mass="7658">MRKSISLLVLFMAMAFTMSMNSCRETKEDKAEEAIEDVKDGVEKAGDEIEDAADDVGDKIEEVVEKDSI</sequence>
<protein>
    <submittedName>
        <fullName evidence="2">YtxH domain-containing protein</fullName>
    </submittedName>
</protein>
<dbReference type="RefSeq" id="WP_119647883.1">
    <property type="nucleotide sequence ID" value="NZ_QXFI01000026.1"/>
</dbReference>
<organism evidence="2 4">
    <name type="scientific">Flagellimonas pelagia</name>
    <dbReference type="NCBI Taxonomy" id="2306998"/>
    <lineage>
        <taxon>Bacteria</taxon>
        <taxon>Pseudomonadati</taxon>
        <taxon>Bacteroidota</taxon>
        <taxon>Flavobacteriia</taxon>
        <taxon>Flavobacteriales</taxon>
        <taxon>Flavobacteriaceae</taxon>
        <taxon>Flagellimonas</taxon>
    </lineage>
</organism>
<name>A0A3A1NGG4_9FLAO</name>
<comment type="caution">
    <text evidence="2">The sequence shown here is derived from an EMBL/GenBank/DDBJ whole genome shotgun (WGS) entry which is preliminary data.</text>
</comment>